<dbReference type="InterPro" id="IPR056134">
    <property type="entry name" value="DUF7717"/>
</dbReference>
<accession>A0A381V9J7</accession>
<reference evidence="1" key="1">
    <citation type="submission" date="2018-05" db="EMBL/GenBank/DDBJ databases">
        <authorList>
            <person name="Lanie J.A."/>
            <person name="Ng W.-L."/>
            <person name="Kazmierczak K.M."/>
            <person name="Andrzejewski T.M."/>
            <person name="Davidsen T.M."/>
            <person name="Wayne K.J."/>
            <person name="Tettelin H."/>
            <person name="Glass J.I."/>
            <person name="Rusch D."/>
            <person name="Podicherti R."/>
            <person name="Tsui H.-C.T."/>
            <person name="Winkler M.E."/>
        </authorList>
    </citation>
    <scope>NUCLEOTIDE SEQUENCE</scope>
</reference>
<gene>
    <name evidence="1" type="ORF">METZ01_LOCUS89913</name>
</gene>
<sequence length="646" mass="73532">MSGNKTDNGVLEVGTDEVRVSYSEDTPGQYVDAFIKEQEKAFHEQQKKVKKNFSSVFQNPLKGFPYNEEIIVKPLQEGTMTIPDTKKKQQALKKVLSKPLKAKDAQQAIQNYIDDDGLADKIGALPSNKDAREVITKWLNTYGPNKKKSWGSIINAEVEAEHHKSKDKPHAHELDEVNLQEEMIDDFEIRFDKESDWKKADKIVQDYLKRDAPKHAIKLFKKDYVHGPDPLMVAFGDTKQKLKPPVNLNDLYNAIRKLKSSRMKYWQGIPRNKEKDAVTEQKLSEGKYLRYSDLLLKKAREMDAIDKAQDKTGVKNPSLNAIKKINKEIEKEMKKLGIKEVKQSFEEWQEAKSKMSGSKLTGAEISSYFRKNKVRDKTVRKAVEIALDHGGAMNYAIKQIEKLKRGLSKHKDVEKALSVANFGENVSEQDVEKFFGFFTENLNEETAFQTMQDIVKNKQAQKIKGVMVDMFTASVVVQAYNKVNDSNKKKIEKANLDVLVKLAHKVMGMKEEIDVNFITASLEEAPVLPSTQAGQMQGDHSIEDGVRKYEEVINKQYQSGRFAKLHKERGSKVVARKASKYYRVEEHEMGKAGSIHAFIEISTGDIFKPASFKAPAKGARGNVTDQRYIDYVAKYPDAYYGGHLYK</sequence>
<protein>
    <submittedName>
        <fullName evidence="1">Uncharacterized protein</fullName>
    </submittedName>
</protein>
<dbReference type="AlphaFoldDB" id="A0A381V9J7"/>
<name>A0A381V9J7_9ZZZZ</name>
<dbReference type="EMBL" id="UINC01008225">
    <property type="protein sequence ID" value="SVA37059.1"/>
    <property type="molecule type" value="Genomic_DNA"/>
</dbReference>
<evidence type="ECO:0000313" key="1">
    <source>
        <dbReference type="EMBL" id="SVA37059.1"/>
    </source>
</evidence>
<proteinExistence type="predicted"/>
<dbReference type="Pfam" id="PF24835">
    <property type="entry name" value="DUF7717"/>
    <property type="match status" value="1"/>
</dbReference>
<organism evidence="1">
    <name type="scientific">marine metagenome</name>
    <dbReference type="NCBI Taxonomy" id="408172"/>
    <lineage>
        <taxon>unclassified sequences</taxon>
        <taxon>metagenomes</taxon>
        <taxon>ecological metagenomes</taxon>
    </lineage>
</organism>